<evidence type="ECO:0000256" key="1">
    <source>
        <dbReference type="SAM" id="MobiDB-lite"/>
    </source>
</evidence>
<dbReference type="EMBL" id="VSRR010012247">
    <property type="protein sequence ID" value="MPC54295.1"/>
    <property type="molecule type" value="Genomic_DNA"/>
</dbReference>
<reference evidence="2 3" key="1">
    <citation type="submission" date="2019-05" db="EMBL/GenBank/DDBJ databases">
        <title>Another draft genome of Portunus trituberculatus and its Hox gene families provides insights of decapod evolution.</title>
        <authorList>
            <person name="Jeong J.-H."/>
            <person name="Song I."/>
            <person name="Kim S."/>
            <person name="Choi T."/>
            <person name="Kim D."/>
            <person name="Ryu S."/>
            <person name="Kim W."/>
        </authorList>
    </citation>
    <scope>NUCLEOTIDE SEQUENCE [LARGE SCALE GENOMIC DNA]</scope>
    <source>
        <tissue evidence="2">Muscle</tissue>
    </source>
</reference>
<dbReference type="AlphaFoldDB" id="A0A5B7GA38"/>
<organism evidence="2 3">
    <name type="scientific">Portunus trituberculatus</name>
    <name type="common">Swimming crab</name>
    <name type="synonym">Neptunus trituberculatus</name>
    <dbReference type="NCBI Taxonomy" id="210409"/>
    <lineage>
        <taxon>Eukaryota</taxon>
        <taxon>Metazoa</taxon>
        <taxon>Ecdysozoa</taxon>
        <taxon>Arthropoda</taxon>
        <taxon>Crustacea</taxon>
        <taxon>Multicrustacea</taxon>
        <taxon>Malacostraca</taxon>
        <taxon>Eumalacostraca</taxon>
        <taxon>Eucarida</taxon>
        <taxon>Decapoda</taxon>
        <taxon>Pleocyemata</taxon>
        <taxon>Brachyura</taxon>
        <taxon>Eubrachyura</taxon>
        <taxon>Portunoidea</taxon>
        <taxon>Portunidae</taxon>
        <taxon>Portuninae</taxon>
        <taxon>Portunus</taxon>
    </lineage>
</organism>
<name>A0A5B7GA38_PORTR</name>
<proteinExistence type="predicted"/>
<keyword evidence="3" id="KW-1185">Reference proteome</keyword>
<comment type="caution">
    <text evidence="2">The sequence shown here is derived from an EMBL/GenBank/DDBJ whole genome shotgun (WGS) entry which is preliminary data.</text>
</comment>
<evidence type="ECO:0000313" key="3">
    <source>
        <dbReference type="Proteomes" id="UP000324222"/>
    </source>
</evidence>
<accession>A0A5B7GA38</accession>
<gene>
    <name evidence="2" type="ORF">E2C01_048205</name>
</gene>
<dbReference type="Proteomes" id="UP000324222">
    <property type="component" value="Unassembled WGS sequence"/>
</dbReference>
<feature type="region of interest" description="Disordered" evidence="1">
    <location>
        <begin position="118"/>
        <end position="138"/>
    </location>
</feature>
<evidence type="ECO:0000313" key="2">
    <source>
        <dbReference type="EMBL" id="MPC54295.1"/>
    </source>
</evidence>
<sequence length="138" mass="15270">MVSPHNVALLLVEVRWESVSTSKPCTHASNLSYSQELAAGVCFWVIVRSLIGLPRRRQCRAIRQPSALSGRAGLAHMKLQYHRALYKPRNPPEALPHYLNGYGVKLLRVNAAVNTRYAGPRKRSGTRPVSDAPDADAD</sequence>
<protein>
    <submittedName>
        <fullName evidence="2">Uncharacterized protein</fullName>
    </submittedName>
</protein>